<organism evidence="2 3">
    <name type="scientific">Ascodesmis nigricans</name>
    <dbReference type="NCBI Taxonomy" id="341454"/>
    <lineage>
        <taxon>Eukaryota</taxon>
        <taxon>Fungi</taxon>
        <taxon>Dikarya</taxon>
        <taxon>Ascomycota</taxon>
        <taxon>Pezizomycotina</taxon>
        <taxon>Pezizomycetes</taxon>
        <taxon>Pezizales</taxon>
        <taxon>Ascodesmidaceae</taxon>
        <taxon>Ascodesmis</taxon>
    </lineage>
</organism>
<feature type="region of interest" description="Disordered" evidence="1">
    <location>
        <begin position="1"/>
        <end position="79"/>
    </location>
</feature>
<reference evidence="2 3" key="1">
    <citation type="submission" date="2019-04" db="EMBL/GenBank/DDBJ databases">
        <title>Comparative genomics and transcriptomics to analyze fruiting body development in filamentous ascomycetes.</title>
        <authorList>
            <consortium name="DOE Joint Genome Institute"/>
            <person name="Lutkenhaus R."/>
            <person name="Traeger S."/>
            <person name="Breuer J."/>
            <person name="Kuo A."/>
            <person name="Lipzen A."/>
            <person name="Pangilinan J."/>
            <person name="Dilworth D."/>
            <person name="Sandor L."/>
            <person name="Poggeler S."/>
            <person name="Barry K."/>
            <person name="Grigoriev I.V."/>
            <person name="Nowrousian M."/>
        </authorList>
    </citation>
    <scope>NUCLEOTIDE SEQUENCE [LARGE SCALE GENOMIC DNA]</scope>
    <source>
        <strain evidence="2 3">CBS 389.68</strain>
    </source>
</reference>
<name>A0A4S2MPP6_9PEZI</name>
<evidence type="ECO:0000313" key="2">
    <source>
        <dbReference type="EMBL" id="TGZ79035.1"/>
    </source>
</evidence>
<evidence type="ECO:0000313" key="3">
    <source>
        <dbReference type="Proteomes" id="UP000298138"/>
    </source>
</evidence>
<keyword evidence="3" id="KW-1185">Reference proteome</keyword>
<dbReference type="EMBL" id="ML220135">
    <property type="protein sequence ID" value="TGZ79035.1"/>
    <property type="molecule type" value="Genomic_DNA"/>
</dbReference>
<evidence type="ECO:0000256" key="1">
    <source>
        <dbReference type="SAM" id="MobiDB-lite"/>
    </source>
</evidence>
<protein>
    <submittedName>
        <fullName evidence="2">Uncharacterized protein</fullName>
    </submittedName>
</protein>
<dbReference type="Proteomes" id="UP000298138">
    <property type="component" value="Unassembled WGS sequence"/>
</dbReference>
<sequence length="107" mass="10450">MSPQTYPSRCPPSTDSSTATSNAISALSSPPSSGAAATAPTGAYSRAIAATPSTARSTDPAPTPCAPTASTFSSGEYGPAGLAAKLTASQRAYAATARGELRAPFPG</sequence>
<dbReference type="AlphaFoldDB" id="A0A4S2MPP6"/>
<feature type="compositionally biased region" description="Polar residues" evidence="1">
    <location>
        <begin position="1"/>
        <end position="20"/>
    </location>
</feature>
<dbReference type="InParanoid" id="A0A4S2MPP6"/>
<gene>
    <name evidence="2" type="ORF">EX30DRAFT_373365</name>
</gene>
<proteinExistence type="predicted"/>
<feature type="compositionally biased region" description="Low complexity" evidence="1">
    <location>
        <begin position="21"/>
        <end position="47"/>
    </location>
</feature>
<accession>A0A4S2MPP6</accession>